<dbReference type="Gene3D" id="3.40.470.10">
    <property type="entry name" value="Uracil-DNA glycosylase-like domain"/>
    <property type="match status" value="1"/>
</dbReference>
<dbReference type="SMART" id="SM00986">
    <property type="entry name" value="UDG"/>
    <property type="match status" value="1"/>
</dbReference>
<dbReference type="SUPFAM" id="SSF52141">
    <property type="entry name" value="Uracil-DNA glycosylase-like"/>
    <property type="match status" value="1"/>
</dbReference>
<dbReference type="SMART" id="SM00987">
    <property type="entry name" value="UreE_C"/>
    <property type="match status" value="1"/>
</dbReference>
<dbReference type="Pfam" id="PF03167">
    <property type="entry name" value="UDG"/>
    <property type="match status" value="1"/>
</dbReference>
<dbReference type="CDD" id="cd10032">
    <property type="entry name" value="UDG-F6_HDG"/>
    <property type="match status" value="1"/>
</dbReference>
<dbReference type="InterPro" id="IPR026353">
    <property type="entry name" value="Hypoxan-DNA_Glyclase"/>
</dbReference>
<dbReference type="InterPro" id="IPR005122">
    <property type="entry name" value="Uracil-DNA_glycosylase-like"/>
</dbReference>
<evidence type="ECO:0000259" key="1">
    <source>
        <dbReference type="SMART" id="SM00986"/>
    </source>
</evidence>
<evidence type="ECO:0000313" key="2">
    <source>
        <dbReference type="EMBL" id="BCM26099.1"/>
    </source>
</evidence>
<dbReference type="Proteomes" id="UP000826722">
    <property type="component" value="Chromosome"/>
</dbReference>
<evidence type="ECO:0000313" key="3">
    <source>
        <dbReference type="Proteomes" id="UP000826722"/>
    </source>
</evidence>
<reference evidence="2" key="1">
    <citation type="journal article" date="2021" name="Arch. Microbiol.">
        <title>Methyloradius palustris gen. nov., sp. nov., a methanol-oxidizing bacterium isolated from snow.</title>
        <authorList>
            <person name="Miyadera T."/>
            <person name="Kojima H."/>
            <person name="Fukui M."/>
        </authorList>
    </citation>
    <scope>NUCLEOTIDE SEQUENCE</scope>
    <source>
        <strain evidence="2">Zm11</strain>
    </source>
</reference>
<keyword evidence="3" id="KW-1185">Reference proteome</keyword>
<sequence length="170" mass="19527">MAIVNSFGYVANPEAKVLILGSMPGKVSLAKQQYYGHAQNLFWPFMNEIFGIDLNLPYDQKLALLQSNGIALWDVVQECERHSSLDSDILEHSIKPNDFNEFFQRYPAIQHIFFNGAKAELSFRKYVLPANNNLEYLQLIKLPSTSPANASISRMKKLEEWRKVISFTQR</sequence>
<proteinExistence type="predicted"/>
<gene>
    <name evidence="2" type="ORF">ZMTM_23580</name>
</gene>
<feature type="domain" description="Uracil-DNA glycosylase-like" evidence="1">
    <location>
        <begin position="7"/>
        <end position="165"/>
    </location>
</feature>
<dbReference type="KEGG" id="mpau:ZMTM_23580"/>
<dbReference type="EMBL" id="AP024110">
    <property type="protein sequence ID" value="BCM26099.1"/>
    <property type="molecule type" value="Genomic_DNA"/>
</dbReference>
<dbReference type="InterPro" id="IPR036895">
    <property type="entry name" value="Uracil-DNA_glycosylase-like_sf"/>
</dbReference>
<organism evidence="2 3">
    <name type="scientific">Methyloradius palustris</name>
    <dbReference type="NCBI Taxonomy" id="2778876"/>
    <lineage>
        <taxon>Bacteria</taxon>
        <taxon>Pseudomonadati</taxon>
        <taxon>Pseudomonadota</taxon>
        <taxon>Betaproteobacteria</taxon>
        <taxon>Nitrosomonadales</taxon>
        <taxon>Methylophilaceae</taxon>
        <taxon>Methyloradius</taxon>
    </lineage>
</organism>
<dbReference type="RefSeq" id="WP_221764121.1">
    <property type="nucleotide sequence ID" value="NZ_AP024110.1"/>
</dbReference>
<dbReference type="NCBIfam" id="TIGR04274">
    <property type="entry name" value="hypoxanDNAglyco"/>
    <property type="match status" value="1"/>
</dbReference>
<accession>A0A8D5JXF9</accession>
<name>A0A8D5JXF9_9PROT</name>
<dbReference type="AlphaFoldDB" id="A0A8D5JXF9"/>
<protein>
    <submittedName>
        <fullName evidence="2">DNA-deoxyinosine glycosylase</fullName>
    </submittedName>
</protein>